<dbReference type="Gene3D" id="3.80.10.10">
    <property type="entry name" value="Ribonuclease Inhibitor"/>
    <property type="match status" value="1"/>
</dbReference>
<dbReference type="EMBL" id="KE504210">
    <property type="protein sequence ID" value="EPS95305.1"/>
    <property type="molecule type" value="Genomic_DNA"/>
</dbReference>
<accession>S8F0H1</accession>
<gene>
    <name evidence="2" type="ORF">FOMPIDRAFT_86429</name>
</gene>
<reference evidence="2 3" key="1">
    <citation type="journal article" date="2012" name="Science">
        <title>The Paleozoic origin of enzymatic lignin decomposition reconstructed from 31 fungal genomes.</title>
        <authorList>
            <person name="Floudas D."/>
            <person name="Binder M."/>
            <person name="Riley R."/>
            <person name="Barry K."/>
            <person name="Blanchette R.A."/>
            <person name="Henrissat B."/>
            <person name="Martinez A.T."/>
            <person name="Otillar R."/>
            <person name="Spatafora J.W."/>
            <person name="Yadav J.S."/>
            <person name="Aerts A."/>
            <person name="Benoit I."/>
            <person name="Boyd A."/>
            <person name="Carlson A."/>
            <person name="Copeland A."/>
            <person name="Coutinho P.M."/>
            <person name="de Vries R.P."/>
            <person name="Ferreira P."/>
            <person name="Findley K."/>
            <person name="Foster B."/>
            <person name="Gaskell J."/>
            <person name="Glotzer D."/>
            <person name="Gorecki P."/>
            <person name="Heitman J."/>
            <person name="Hesse C."/>
            <person name="Hori C."/>
            <person name="Igarashi K."/>
            <person name="Jurgens J.A."/>
            <person name="Kallen N."/>
            <person name="Kersten P."/>
            <person name="Kohler A."/>
            <person name="Kuees U."/>
            <person name="Kumar T.K.A."/>
            <person name="Kuo A."/>
            <person name="LaButti K."/>
            <person name="Larrondo L.F."/>
            <person name="Lindquist E."/>
            <person name="Ling A."/>
            <person name="Lombard V."/>
            <person name="Lucas S."/>
            <person name="Lundell T."/>
            <person name="Martin R."/>
            <person name="McLaughlin D.J."/>
            <person name="Morgenstern I."/>
            <person name="Morin E."/>
            <person name="Murat C."/>
            <person name="Nagy L.G."/>
            <person name="Nolan M."/>
            <person name="Ohm R.A."/>
            <person name="Patyshakuliyeva A."/>
            <person name="Rokas A."/>
            <person name="Ruiz-Duenas F.J."/>
            <person name="Sabat G."/>
            <person name="Salamov A."/>
            <person name="Samejima M."/>
            <person name="Schmutz J."/>
            <person name="Slot J.C."/>
            <person name="St John F."/>
            <person name="Stenlid J."/>
            <person name="Sun H."/>
            <person name="Sun S."/>
            <person name="Syed K."/>
            <person name="Tsang A."/>
            <person name="Wiebenga A."/>
            <person name="Young D."/>
            <person name="Pisabarro A."/>
            <person name="Eastwood D.C."/>
            <person name="Martin F."/>
            <person name="Cullen D."/>
            <person name="Grigoriev I.V."/>
            <person name="Hibbett D.S."/>
        </authorList>
    </citation>
    <scope>NUCLEOTIDE SEQUENCE</scope>
    <source>
        <strain evidence="3">FP-58527</strain>
    </source>
</reference>
<dbReference type="InterPro" id="IPR032675">
    <property type="entry name" value="LRR_dom_sf"/>
</dbReference>
<evidence type="ECO:0000313" key="2">
    <source>
        <dbReference type="EMBL" id="EPS95305.1"/>
    </source>
</evidence>
<dbReference type="OrthoDB" id="2775820at2759"/>
<name>S8F0H1_FOMSC</name>
<keyword evidence="3" id="KW-1185">Reference proteome</keyword>
<evidence type="ECO:0000256" key="1">
    <source>
        <dbReference type="SAM" id="MobiDB-lite"/>
    </source>
</evidence>
<dbReference type="AlphaFoldDB" id="S8F0H1"/>
<proteinExistence type="predicted"/>
<protein>
    <submittedName>
        <fullName evidence="2">Uncharacterized protein</fullName>
    </submittedName>
</protein>
<organism evidence="2 3">
    <name type="scientific">Fomitopsis schrenkii</name>
    <name type="common">Brown rot fungus</name>
    <dbReference type="NCBI Taxonomy" id="2126942"/>
    <lineage>
        <taxon>Eukaryota</taxon>
        <taxon>Fungi</taxon>
        <taxon>Dikarya</taxon>
        <taxon>Basidiomycota</taxon>
        <taxon>Agaricomycotina</taxon>
        <taxon>Agaricomycetes</taxon>
        <taxon>Polyporales</taxon>
        <taxon>Fomitopsis</taxon>
    </lineage>
</organism>
<feature type="region of interest" description="Disordered" evidence="1">
    <location>
        <begin position="1"/>
        <end position="35"/>
    </location>
</feature>
<dbReference type="HOGENOM" id="CLU_419789_0_0_1"/>
<feature type="compositionally biased region" description="Basic residues" evidence="1">
    <location>
        <begin position="1"/>
        <end position="19"/>
    </location>
</feature>
<dbReference type="InParanoid" id="S8F0H1"/>
<dbReference type="STRING" id="743788.S8F0H1"/>
<dbReference type="Proteomes" id="UP000015241">
    <property type="component" value="Unassembled WGS sequence"/>
</dbReference>
<evidence type="ECO:0000313" key="3">
    <source>
        <dbReference type="Proteomes" id="UP000015241"/>
    </source>
</evidence>
<sequence length="627" mass="70803">MPPRRRRRTTTAKSNKKTKTITPPNAESTHDDAEARYGNKRRLYVGDETLKYRRPEDSLVEPFNAADRDSSNAPIHRMPPEVLKIIFEFSLARRYRYGAEEDYYDNWMYYHYNDSSSNTGTVIPWMYPVTDPFHFITISAVCRYWRIIALDTPALWNNVAPANVGPHGPRSRSDHKKFASAALTYLQRAGQRPVNLVVDRSGQAIDIEELLGILGPQISSRLREIHCHYLPKRRPINAIFDFPAPSLESLHLGHDVCVLSAFRGETYAQRKPLFNGVTPRLRYLSLAHLEDVVPKLHAPSLTHLHLHLCSLTFTKSTWVTRDLASDLLKDLPELTDLSLSMIQFYSGDRPTHPEVHFGKLRRFTLHGMKDPNYIRRVMNYLAIPSDTSILFRDCKPLTPELVIGSQGLKDYLDRRPWTRASISSQPVAGRPVSHVSVIGTDDHVGVAFDWAREHSSSEYRLRLPIPLSGAHECWIMEPADTPAALSVGELHVIFRSMAGLRTLVVCPWNAHTVVDALSDEAGPAPGVCPNLTELRVIAKNPSSIPANTLNALAALKRSRVLERVVVCYPSGPHPGAEDPERGFCLPIEVEYVHLEDPAEMELPSVCKTEAHVFWPKWQNHADVIFGE</sequence>